<keyword evidence="2" id="KW-0479">Metal-binding</keyword>
<evidence type="ECO:0000313" key="7">
    <source>
        <dbReference type="Proteomes" id="UP000318294"/>
    </source>
</evidence>
<evidence type="ECO:0000256" key="1">
    <source>
        <dbReference type="ARBA" id="ARBA00022714"/>
    </source>
</evidence>
<dbReference type="CDD" id="cd03467">
    <property type="entry name" value="Rieske"/>
    <property type="match status" value="1"/>
</dbReference>
<organism evidence="6 7">
    <name type="scientific">Tepidimonas charontis</name>
    <dbReference type="NCBI Taxonomy" id="2267262"/>
    <lineage>
        <taxon>Bacteria</taxon>
        <taxon>Pseudomonadati</taxon>
        <taxon>Pseudomonadota</taxon>
        <taxon>Betaproteobacteria</taxon>
        <taxon>Burkholderiales</taxon>
        <taxon>Tepidimonas</taxon>
    </lineage>
</organism>
<keyword evidence="4" id="KW-0411">Iron-sulfur</keyword>
<name>A0A554XFL5_9BURK</name>
<dbReference type="Gene3D" id="2.102.10.10">
    <property type="entry name" value="Rieske [2Fe-2S] iron-sulphur domain"/>
    <property type="match status" value="1"/>
</dbReference>
<dbReference type="GO" id="GO:0046872">
    <property type="term" value="F:metal ion binding"/>
    <property type="evidence" value="ECO:0007669"/>
    <property type="project" value="UniProtKB-KW"/>
</dbReference>
<keyword evidence="7" id="KW-1185">Reference proteome</keyword>
<keyword evidence="1" id="KW-0001">2Fe-2S</keyword>
<evidence type="ECO:0000256" key="3">
    <source>
        <dbReference type="ARBA" id="ARBA00023004"/>
    </source>
</evidence>
<dbReference type="InterPro" id="IPR036922">
    <property type="entry name" value="Rieske_2Fe-2S_sf"/>
</dbReference>
<gene>
    <name evidence="6" type="ORF">Tchar_01255</name>
</gene>
<evidence type="ECO:0000256" key="2">
    <source>
        <dbReference type="ARBA" id="ARBA00022723"/>
    </source>
</evidence>
<dbReference type="Pfam" id="PF00355">
    <property type="entry name" value="Rieske"/>
    <property type="match status" value="1"/>
</dbReference>
<accession>A0A554XFL5</accession>
<evidence type="ECO:0000256" key="4">
    <source>
        <dbReference type="ARBA" id="ARBA00023014"/>
    </source>
</evidence>
<sequence length="194" mass="21215">MGARGSGEWLPYSWAATRATAHGHGRTGANGRMGVVAGHRVGRLGVATLAWRQTRYAYHMVATPHKADGPDGHDEAWHVLCRSSDLSDGGDAVSFDVRYRGVACRAFAIRFHGQVYAYLNRCSHVALELDWMPNRFFDVTGQWLVCAAHGALFDPRSGRCVGGPGRGPLVTIGVREDGGVVWWRSQVDVQPLLF</sequence>
<dbReference type="PROSITE" id="PS51296">
    <property type="entry name" value="RIESKE"/>
    <property type="match status" value="1"/>
</dbReference>
<protein>
    <submittedName>
        <fullName evidence="6">Rieske 2Fe-2S domain protein</fullName>
    </submittedName>
</protein>
<comment type="caution">
    <text evidence="6">The sequence shown here is derived from an EMBL/GenBank/DDBJ whole genome shotgun (WGS) entry which is preliminary data.</text>
</comment>
<reference evidence="6 7" key="1">
    <citation type="submission" date="2019-07" db="EMBL/GenBank/DDBJ databases">
        <title>Tepidimonas charontis SPSP-6 draft genome.</title>
        <authorList>
            <person name="Da Costa M.S."/>
            <person name="Froufe H.J.C."/>
            <person name="Egas C."/>
            <person name="Albuquerque L."/>
        </authorList>
    </citation>
    <scope>NUCLEOTIDE SEQUENCE [LARGE SCALE GENOMIC DNA]</scope>
    <source>
        <strain evidence="6 7">SPSP-6</strain>
    </source>
</reference>
<dbReference type="Proteomes" id="UP000318294">
    <property type="component" value="Unassembled WGS sequence"/>
</dbReference>
<proteinExistence type="predicted"/>
<feature type="domain" description="Rieske" evidence="5">
    <location>
        <begin position="78"/>
        <end position="183"/>
    </location>
</feature>
<dbReference type="GO" id="GO:0051537">
    <property type="term" value="F:2 iron, 2 sulfur cluster binding"/>
    <property type="evidence" value="ECO:0007669"/>
    <property type="project" value="UniProtKB-KW"/>
</dbReference>
<evidence type="ECO:0000259" key="5">
    <source>
        <dbReference type="PROSITE" id="PS51296"/>
    </source>
</evidence>
<evidence type="ECO:0000313" key="6">
    <source>
        <dbReference type="EMBL" id="TSE34618.1"/>
    </source>
</evidence>
<dbReference type="InterPro" id="IPR017941">
    <property type="entry name" value="Rieske_2Fe-2S"/>
</dbReference>
<dbReference type="EMBL" id="VJON01000016">
    <property type="protein sequence ID" value="TSE34618.1"/>
    <property type="molecule type" value="Genomic_DNA"/>
</dbReference>
<dbReference type="PANTHER" id="PTHR40261">
    <property type="match status" value="1"/>
</dbReference>
<keyword evidence="3" id="KW-0408">Iron</keyword>
<dbReference type="PANTHER" id="PTHR40261:SF1">
    <property type="entry name" value="RIESKE DOMAIN-CONTAINING PROTEIN"/>
    <property type="match status" value="1"/>
</dbReference>
<dbReference type="AlphaFoldDB" id="A0A554XFL5"/>
<dbReference type="SUPFAM" id="SSF50022">
    <property type="entry name" value="ISP domain"/>
    <property type="match status" value="1"/>
</dbReference>